<dbReference type="Proteomes" id="UP001652564">
    <property type="component" value="Unassembled WGS sequence"/>
</dbReference>
<gene>
    <name evidence="5" type="ORF">OEZ71_11905</name>
</gene>
<dbReference type="EMBL" id="JAOWKZ010000003">
    <property type="protein sequence ID" value="MCV2872999.1"/>
    <property type="molecule type" value="Genomic_DNA"/>
</dbReference>
<sequence>MWRFCALFCIILFPWAGPATANDYPAVADLHFNDLADLVDAETEDGTRAALSALLSQTGVEMTVVTIRSRQDYDAAGDLAEFAMGLFNDSGIGDATRNDGILMLVVSDDRETRIQLGSAYDQGYDVIAQDIVSTDMVPYFRDGDYGEGIERGVVELIDRVALPNTEAGVTGGAPDGDTGLFERFDGWLFGLAFAGIALYGLFGRKIGDGMTRFRRCPSCGRRGLHSERGIRPASDVDGLPLELHRISCRHCDFREDREPRAMKTQTGRRRRSDRGEFGGGKSSGGGASGRW</sequence>
<feature type="compositionally biased region" description="Gly residues" evidence="1">
    <location>
        <begin position="277"/>
        <end position="291"/>
    </location>
</feature>
<reference evidence="5 6" key="1">
    <citation type="submission" date="2022-10" db="EMBL/GenBank/DDBJ databases">
        <title>Defluviimonas sp. nov., isolated from ocean surface sediments.</title>
        <authorList>
            <person name="He W."/>
            <person name="Wang L."/>
            <person name="Zhang D.-F."/>
        </authorList>
    </citation>
    <scope>NUCLEOTIDE SEQUENCE [LARGE SCALE GENOMIC DNA]</scope>
    <source>
        <strain evidence="5 6">WL0050</strain>
    </source>
</reference>
<dbReference type="Gene3D" id="3.10.310.50">
    <property type="match status" value="1"/>
</dbReference>
<feature type="region of interest" description="Disordered" evidence="1">
    <location>
        <begin position="257"/>
        <end position="291"/>
    </location>
</feature>
<evidence type="ECO:0000256" key="2">
    <source>
        <dbReference type="SAM" id="Phobius"/>
    </source>
</evidence>
<keyword evidence="2" id="KW-1133">Transmembrane helix</keyword>
<protein>
    <submittedName>
        <fullName evidence="5">TPM domain-containing protein</fullName>
    </submittedName>
</protein>
<evidence type="ECO:0000313" key="5">
    <source>
        <dbReference type="EMBL" id="MCV2872999.1"/>
    </source>
</evidence>
<dbReference type="PANTHER" id="PTHR30373:SF2">
    <property type="entry name" value="UPF0603 PROTEIN YGCG"/>
    <property type="match status" value="1"/>
</dbReference>
<dbReference type="InterPro" id="IPR007621">
    <property type="entry name" value="TPM_dom"/>
</dbReference>
<comment type="caution">
    <text evidence="5">The sequence shown here is derived from an EMBL/GenBank/DDBJ whole genome shotgun (WGS) entry which is preliminary data.</text>
</comment>
<organism evidence="5 6">
    <name type="scientific">Albidovulum litorale</name>
    <dbReference type="NCBI Taxonomy" id="2984134"/>
    <lineage>
        <taxon>Bacteria</taxon>
        <taxon>Pseudomonadati</taxon>
        <taxon>Pseudomonadota</taxon>
        <taxon>Alphaproteobacteria</taxon>
        <taxon>Rhodobacterales</taxon>
        <taxon>Paracoccaceae</taxon>
        <taxon>Albidovulum</taxon>
    </lineage>
</organism>
<proteinExistence type="predicted"/>
<keyword evidence="2" id="KW-0472">Membrane</keyword>
<keyword evidence="3" id="KW-0732">Signal</keyword>
<evidence type="ECO:0000313" key="6">
    <source>
        <dbReference type="Proteomes" id="UP001652564"/>
    </source>
</evidence>
<feature type="signal peptide" evidence="3">
    <location>
        <begin position="1"/>
        <end position="21"/>
    </location>
</feature>
<evidence type="ECO:0000256" key="1">
    <source>
        <dbReference type="SAM" id="MobiDB-lite"/>
    </source>
</evidence>
<accession>A0ABT2ZPC9</accession>
<name>A0ABT2ZPC9_9RHOB</name>
<dbReference type="RefSeq" id="WP_263740220.1">
    <property type="nucleotide sequence ID" value="NZ_JAOWKZ010000003.1"/>
</dbReference>
<evidence type="ECO:0000256" key="3">
    <source>
        <dbReference type="SAM" id="SignalP"/>
    </source>
</evidence>
<evidence type="ECO:0000259" key="4">
    <source>
        <dbReference type="Pfam" id="PF04536"/>
    </source>
</evidence>
<feature type="transmembrane region" description="Helical" evidence="2">
    <location>
        <begin position="184"/>
        <end position="202"/>
    </location>
</feature>
<dbReference type="Pfam" id="PF04536">
    <property type="entry name" value="TPM_phosphatase"/>
    <property type="match status" value="1"/>
</dbReference>
<feature type="chain" id="PRO_5045996315" evidence="3">
    <location>
        <begin position="22"/>
        <end position="291"/>
    </location>
</feature>
<keyword evidence="2" id="KW-0812">Transmembrane</keyword>
<feature type="domain" description="TPM" evidence="4">
    <location>
        <begin position="33"/>
        <end position="158"/>
    </location>
</feature>
<keyword evidence="6" id="KW-1185">Reference proteome</keyword>
<dbReference type="PANTHER" id="PTHR30373">
    <property type="entry name" value="UPF0603 PROTEIN YGCG"/>
    <property type="match status" value="1"/>
</dbReference>